<keyword evidence="3" id="KW-1185">Reference proteome</keyword>
<proteinExistence type="predicted"/>
<protein>
    <submittedName>
        <fullName evidence="2">IS1380 family transposase</fullName>
    </submittedName>
</protein>
<evidence type="ECO:0000313" key="3">
    <source>
        <dbReference type="Proteomes" id="UP001225378"/>
    </source>
</evidence>
<gene>
    <name evidence="2" type="ORF">Q9L42_000195</name>
</gene>
<dbReference type="AlphaFoldDB" id="A0AAU7NP56"/>
<evidence type="ECO:0000259" key="1">
    <source>
        <dbReference type="Pfam" id="PF13701"/>
    </source>
</evidence>
<dbReference type="InterPro" id="IPR025668">
    <property type="entry name" value="Tnp_DDE_dom"/>
</dbReference>
<accession>A0AAU7NP56</accession>
<dbReference type="EMBL" id="CP157742">
    <property type="protein sequence ID" value="XBS18750.1"/>
    <property type="molecule type" value="Genomic_DNA"/>
</dbReference>
<name>A0AAU7NP56_9GAMM</name>
<dbReference type="Proteomes" id="UP001225378">
    <property type="component" value="Plasmid unnamed1"/>
</dbReference>
<dbReference type="InterPro" id="IPR047960">
    <property type="entry name" value="Transpos_IS1380"/>
</dbReference>
<reference evidence="2 3" key="1">
    <citation type="journal article" date="2024" name="Microbiology">
        <title>Methylomarinum rosea sp. nov., a novel halophilic methanotrophic bacterium from the hypersaline Lake Elton.</title>
        <authorList>
            <person name="Suleimanov R.Z."/>
            <person name="Oshkin I.Y."/>
            <person name="Danilova O.V."/>
            <person name="Suzina N.E."/>
            <person name="Dedysh S.N."/>
        </authorList>
    </citation>
    <scope>NUCLEOTIDE SEQUENCE [LARGE SCALE GENOMIC DNA]</scope>
    <source>
        <strain evidence="2 3">Ch1-1</strain>
        <plasmid evidence="3">unnamed1</plasmid>
    </source>
</reference>
<feature type="domain" description="Transposase DDE" evidence="1">
    <location>
        <begin position="11"/>
        <end position="434"/>
    </location>
</feature>
<dbReference type="NCBIfam" id="NF033539">
    <property type="entry name" value="transpos_IS1380"/>
    <property type="match status" value="1"/>
</dbReference>
<organism evidence="2 3">
    <name type="scientific">Methylomarinum roseum</name>
    <dbReference type="NCBI Taxonomy" id="3067653"/>
    <lineage>
        <taxon>Bacteria</taxon>
        <taxon>Pseudomonadati</taxon>
        <taxon>Pseudomonadota</taxon>
        <taxon>Gammaproteobacteria</taxon>
        <taxon>Methylococcales</taxon>
        <taxon>Methylococcaceae</taxon>
        <taxon>Methylomarinum</taxon>
    </lineage>
</organism>
<evidence type="ECO:0000313" key="2">
    <source>
        <dbReference type="EMBL" id="XBS18750.1"/>
    </source>
</evidence>
<keyword evidence="2" id="KW-0614">Plasmid</keyword>
<dbReference type="KEGG" id="mech:Q9L42_000195"/>
<sequence length="437" mass="50801">MTNCTPAQIEFPPLKRRKIEAQFSGGAITSDGGVLLLRSVDQQLRLTERIAKHIPDYRDPSKIQHSLVDLLRQRVYGLACGYEDLNDHGALRNDIALQTAVEQDRTLSSPSTLCRFEQQADRGLMWRVHEELLTQFIASYETAPKSLILDFDATDDPVHGEQDGRFFHGYYRHYCFLPLYVFCGHHCLVSYLRPSNIDGAKHSWAILALLVRRLRQAWPDVDITFRGDGGFCRHKMLSWCERHRVHYIVGLAKNKCLTRLSQPWIEQARQQFQSEQQKQRLFTDFDYKAGTWKRRRRVILKAEHMSQGSNPRYVVTNLDGDAQSLYEQVYCARGEMENRIKEQQLDLFADRTSCSLWWPNQFRLLLSTLAYTLIHAIRRIALKNTELATATCATIRLKLFKIGAVIIRNTRRIRLLFSSQYPFQSLFQSVCQRLCPD</sequence>
<dbReference type="Pfam" id="PF13701">
    <property type="entry name" value="DDE_Tnp_1_4"/>
    <property type="match status" value="1"/>
</dbReference>
<geneLocation type="plasmid" evidence="2 3">
    <name>unnamed1</name>
</geneLocation>
<dbReference type="RefSeq" id="WP_305910375.1">
    <property type="nucleotide sequence ID" value="NZ_CP157742.1"/>
</dbReference>